<dbReference type="PANTHER" id="PTHR43343:SF3">
    <property type="entry name" value="PROTEASE DO-LIKE 8, CHLOROPLASTIC"/>
    <property type="match status" value="1"/>
</dbReference>
<dbReference type="InterPro" id="IPR051201">
    <property type="entry name" value="Chloro_Bact_Ser_Proteases"/>
</dbReference>
<evidence type="ECO:0000259" key="5">
    <source>
        <dbReference type="PROSITE" id="PS50106"/>
    </source>
</evidence>
<dbReference type="InterPro" id="IPR001478">
    <property type="entry name" value="PDZ"/>
</dbReference>
<evidence type="ECO:0000256" key="2">
    <source>
        <dbReference type="ARBA" id="ARBA00022670"/>
    </source>
</evidence>
<dbReference type="SMART" id="SM00228">
    <property type="entry name" value="PDZ"/>
    <property type="match status" value="1"/>
</dbReference>
<keyword evidence="4" id="KW-0720">Serine protease</keyword>
<feature type="domain" description="PDZ" evidence="5">
    <location>
        <begin position="263"/>
        <end position="345"/>
    </location>
</feature>
<keyword evidence="7" id="KW-1185">Reference proteome</keyword>
<reference evidence="6" key="1">
    <citation type="journal article" date="2023" name="Int. J. Syst. Evol. Microbiol.">
        <title>Methylocystis iwaonis sp. nov., a type II methane-oxidizing bacterium from surface soil of a rice paddy field in Japan, and emended description of the genus Methylocystis (ex Whittenbury et al. 1970) Bowman et al. 1993.</title>
        <authorList>
            <person name="Kaise H."/>
            <person name="Sawadogo J.B."/>
            <person name="Alam M.S."/>
            <person name="Ueno C."/>
            <person name="Dianou D."/>
            <person name="Shinjo R."/>
            <person name="Asakawa S."/>
        </authorList>
    </citation>
    <scope>NUCLEOTIDE SEQUENCE</scope>
    <source>
        <strain evidence="6">LMG27198</strain>
    </source>
</reference>
<dbReference type="GO" id="GO:0004252">
    <property type="term" value="F:serine-type endopeptidase activity"/>
    <property type="evidence" value="ECO:0007669"/>
    <property type="project" value="InterPro"/>
</dbReference>
<dbReference type="EMBL" id="BSEC01000001">
    <property type="protein sequence ID" value="GLI95003.1"/>
    <property type="molecule type" value="Genomic_DNA"/>
</dbReference>
<dbReference type="SUPFAM" id="SSF50156">
    <property type="entry name" value="PDZ domain-like"/>
    <property type="match status" value="1"/>
</dbReference>
<dbReference type="Gene3D" id="2.30.42.10">
    <property type="match status" value="1"/>
</dbReference>
<dbReference type="Pfam" id="PF13180">
    <property type="entry name" value="PDZ_2"/>
    <property type="match status" value="1"/>
</dbReference>
<accession>A0A9W6LTU8</accession>
<comment type="similarity">
    <text evidence="1">Belongs to the peptidase S1C family.</text>
</comment>
<dbReference type="PROSITE" id="PS50106">
    <property type="entry name" value="PDZ"/>
    <property type="match status" value="1"/>
</dbReference>
<comment type="caution">
    <text evidence="6">The sequence shown here is derived from an EMBL/GenBank/DDBJ whole genome shotgun (WGS) entry which is preliminary data.</text>
</comment>
<dbReference type="FunFam" id="2.40.10.10:FF:000001">
    <property type="entry name" value="Periplasmic serine protease DegS"/>
    <property type="match status" value="1"/>
</dbReference>
<dbReference type="Gene3D" id="2.40.10.120">
    <property type="match status" value="1"/>
</dbReference>
<dbReference type="InterPro" id="IPR001940">
    <property type="entry name" value="Peptidase_S1C"/>
</dbReference>
<dbReference type="SUPFAM" id="SSF50494">
    <property type="entry name" value="Trypsin-like serine proteases"/>
    <property type="match status" value="1"/>
</dbReference>
<evidence type="ECO:0000256" key="1">
    <source>
        <dbReference type="ARBA" id="ARBA00010541"/>
    </source>
</evidence>
<dbReference type="PANTHER" id="PTHR43343">
    <property type="entry name" value="PEPTIDASE S12"/>
    <property type="match status" value="1"/>
</dbReference>
<dbReference type="PRINTS" id="PR00834">
    <property type="entry name" value="PROTEASES2C"/>
</dbReference>
<evidence type="ECO:0000256" key="4">
    <source>
        <dbReference type="ARBA" id="ARBA00022825"/>
    </source>
</evidence>
<evidence type="ECO:0000313" key="7">
    <source>
        <dbReference type="Proteomes" id="UP001144323"/>
    </source>
</evidence>
<keyword evidence="2 6" id="KW-0645">Protease</keyword>
<keyword evidence="3" id="KW-0378">Hydrolase</keyword>
<evidence type="ECO:0000256" key="3">
    <source>
        <dbReference type="ARBA" id="ARBA00022801"/>
    </source>
</evidence>
<gene>
    <name evidence="6" type="primary">degP</name>
    <name evidence="6" type="ORF">LMG27198_39950</name>
</gene>
<dbReference type="InterPro" id="IPR009003">
    <property type="entry name" value="Peptidase_S1_PA"/>
</dbReference>
<evidence type="ECO:0000313" key="6">
    <source>
        <dbReference type="EMBL" id="GLI95003.1"/>
    </source>
</evidence>
<organism evidence="6 7">
    <name type="scientific">Methylocystis echinoides</name>
    <dbReference type="NCBI Taxonomy" id="29468"/>
    <lineage>
        <taxon>Bacteria</taxon>
        <taxon>Pseudomonadati</taxon>
        <taxon>Pseudomonadota</taxon>
        <taxon>Alphaproteobacteria</taxon>
        <taxon>Hyphomicrobiales</taxon>
        <taxon>Methylocystaceae</taxon>
        <taxon>Methylocystis</taxon>
    </lineage>
</organism>
<name>A0A9W6LTU8_9HYPH</name>
<dbReference type="GO" id="GO:0006508">
    <property type="term" value="P:proteolysis"/>
    <property type="evidence" value="ECO:0007669"/>
    <property type="project" value="UniProtKB-KW"/>
</dbReference>
<sequence>MRNDARSDDRRRSEETMILRIVLPLLLLLLSTPLYAGALPPGQKASVASVVRAVTPGVVNIATKRIESIEAPVAVDPVLQEFFDIPTTRMKRETTSAGSGVIVDAERGLILTNEHVVRGASVIEVTTKDDRRFRAQLIGRDKATDVAVLRIRADNLTAVPMGDSRALEVGDFVLAVGNPFGLGQTVTSGIVSAMGRTGLGIEGYEDFIQTDASINPGNSGGALVTLDGKLVGLNTAIFSKSGASNGIGFAIPIDMARRIMAQLVETGEVRRGQIGVSVRQPAGGRPGAEIVTVDPASPAAGAGLTKGDVIMAVDGRPATTPAQLRTLLGVMPAGAEIELRFHRGGETMTARLRIEGPRLRAAESGAAHLR</sequence>
<proteinExistence type="inferred from homology"/>
<dbReference type="Pfam" id="PF13365">
    <property type="entry name" value="Trypsin_2"/>
    <property type="match status" value="1"/>
</dbReference>
<dbReference type="AlphaFoldDB" id="A0A9W6LTU8"/>
<dbReference type="InterPro" id="IPR036034">
    <property type="entry name" value="PDZ_sf"/>
</dbReference>
<protein>
    <submittedName>
        <fullName evidence="6">Serine protease</fullName>
    </submittedName>
</protein>
<dbReference type="RefSeq" id="WP_281805320.1">
    <property type="nucleotide sequence ID" value="NZ_BSEC01000001.1"/>
</dbReference>
<dbReference type="Proteomes" id="UP001144323">
    <property type="component" value="Unassembled WGS sequence"/>
</dbReference>